<proteinExistence type="predicted"/>
<dbReference type="SUPFAM" id="SSF54928">
    <property type="entry name" value="RNA-binding domain, RBD"/>
    <property type="match status" value="1"/>
</dbReference>
<dbReference type="Proteomes" id="UP001165060">
    <property type="component" value="Unassembled WGS sequence"/>
</dbReference>
<dbReference type="InterPro" id="IPR012677">
    <property type="entry name" value="Nucleotide-bd_a/b_plait_sf"/>
</dbReference>
<gene>
    <name evidence="1" type="ORF">TeGR_g10478</name>
</gene>
<evidence type="ECO:0000313" key="1">
    <source>
        <dbReference type="EMBL" id="GMI42739.1"/>
    </source>
</evidence>
<evidence type="ECO:0000313" key="2">
    <source>
        <dbReference type="Proteomes" id="UP001165060"/>
    </source>
</evidence>
<name>A0ABQ6N7H2_9STRA</name>
<dbReference type="InterPro" id="IPR035979">
    <property type="entry name" value="RBD_domain_sf"/>
</dbReference>
<keyword evidence="2" id="KW-1185">Reference proteome</keyword>
<dbReference type="Gene3D" id="3.30.70.330">
    <property type="match status" value="1"/>
</dbReference>
<accession>A0ABQ6N7H2</accession>
<reference evidence="1 2" key="1">
    <citation type="journal article" date="2023" name="Commun. Biol.">
        <title>Genome analysis of Parmales, the sister group of diatoms, reveals the evolutionary specialization of diatoms from phago-mixotrophs to photoautotrophs.</title>
        <authorList>
            <person name="Ban H."/>
            <person name="Sato S."/>
            <person name="Yoshikawa S."/>
            <person name="Yamada K."/>
            <person name="Nakamura Y."/>
            <person name="Ichinomiya M."/>
            <person name="Sato N."/>
            <person name="Blanc-Mathieu R."/>
            <person name="Endo H."/>
            <person name="Kuwata A."/>
            <person name="Ogata H."/>
        </authorList>
    </citation>
    <scope>NUCLEOTIDE SEQUENCE [LARGE SCALE GENOMIC DNA]</scope>
</reference>
<evidence type="ECO:0008006" key="3">
    <source>
        <dbReference type="Google" id="ProtNLM"/>
    </source>
</evidence>
<sequence length="261" mass="28565">MQAPSVPVPAAASTDLAFLQAEVSRLTQLLRARDVEIAALRTTTDPPAEADVLFTKVYFPRCGLRGFRGREDMIESLASAVGAIRSQCTYSDRTGSREHCDVWVNFSSPAEAQGAIARMEGARFGGLEMRPSLARFQGTKEKAVNRFEAAAKGYGVGGVYRPEDLKAVVNSDDAVPDLYASFYGMCSAQAPPIALLKMDVIDKRKQHENDLGLFTGFATFETPMERDRAVQLLNNQKDGSNYIVKVEKFDPSKKNTSARNA</sequence>
<comment type="caution">
    <text evidence="1">The sequence shown here is derived from an EMBL/GenBank/DDBJ whole genome shotgun (WGS) entry which is preliminary data.</text>
</comment>
<dbReference type="EMBL" id="BRYB01002307">
    <property type="protein sequence ID" value="GMI42739.1"/>
    <property type="molecule type" value="Genomic_DNA"/>
</dbReference>
<organism evidence="1 2">
    <name type="scientific">Tetraparma gracilis</name>
    <dbReference type="NCBI Taxonomy" id="2962635"/>
    <lineage>
        <taxon>Eukaryota</taxon>
        <taxon>Sar</taxon>
        <taxon>Stramenopiles</taxon>
        <taxon>Ochrophyta</taxon>
        <taxon>Bolidophyceae</taxon>
        <taxon>Parmales</taxon>
        <taxon>Triparmaceae</taxon>
        <taxon>Tetraparma</taxon>
    </lineage>
</organism>
<protein>
    <recommendedName>
        <fullName evidence="3">RRM domain-containing protein</fullName>
    </recommendedName>
</protein>